<organism evidence="2 3">
    <name type="scientific">Streptomyces marianii</name>
    <dbReference type="NCBI Taxonomy" id="1817406"/>
    <lineage>
        <taxon>Bacteria</taxon>
        <taxon>Bacillati</taxon>
        <taxon>Actinomycetota</taxon>
        <taxon>Actinomycetes</taxon>
        <taxon>Kitasatosporales</taxon>
        <taxon>Streptomycetaceae</taxon>
        <taxon>Streptomyces</taxon>
    </lineage>
</organism>
<name>A0A5R9EI40_9ACTN</name>
<dbReference type="GO" id="GO:0016042">
    <property type="term" value="P:lipid catabolic process"/>
    <property type="evidence" value="ECO:0007669"/>
    <property type="project" value="InterPro"/>
</dbReference>
<dbReference type="PANTHER" id="PTHR32015:SF1">
    <property type="entry name" value="LIPASE"/>
    <property type="match status" value="1"/>
</dbReference>
<dbReference type="InterPro" id="IPR002918">
    <property type="entry name" value="Lipase_EstA/Esterase_EstB"/>
</dbReference>
<dbReference type="Pfam" id="PF01674">
    <property type="entry name" value="Lipase_2"/>
    <property type="match status" value="1"/>
</dbReference>
<dbReference type="GO" id="GO:0016298">
    <property type="term" value="F:lipase activity"/>
    <property type="evidence" value="ECO:0007669"/>
    <property type="project" value="TreeGrafter"/>
</dbReference>
<feature type="signal peptide" evidence="1">
    <location>
        <begin position="1"/>
        <end position="27"/>
    </location>
</feature>
<dbReference type="OrthoDB" id="8871309at2"/>
<dbReference type="Proteomes" id="UP000305921">
    <property type="component" value="Unassembled WGS sequence"/>
</dbReference>
<proteinExistence type="predicted"/>
<evidence type="ECO:0000256" key="1">
    <source>
        <dbReference type="SAM" id="SignalP"/>
    </source>
</evidence>
<keyword evidence="3" id="KW-1185">Reference proteome</keyword>
<dbReference type="RefSeq" id="WP_138056792.1">
    <property type="nucleotide sequence ID" value="NZ_VAWE01000001.1"/>
</dbReference>
<comment type="caution">
    <text evidence="2">The sequence shown here is derived from an EMBL/GenBank/DDBJ whole genome shotgun (WGS) entry which is preliminary data.</text>
</comment>
<dbReference type="Gene3D" id="3.40.50.1820">
    <property type="entry name" value="alpha/beta hydrolase"/>
    <property type="match status" value="1"/>
</dbReference>
<sequence length="222" mass="23991">MRRSARTATLVAALVVAPLVTTPQAHAATRNPVLFVHGLSSSASTWNTWVGKFKADGYADSELFTWSYDWKQSNLTTASQLRRKVDEIRATTGAAKIDIVAHSMGALNSRWYVKYGGGTSTVDDFVSVAGVNHGTDMSLFCSFYTSCREMVAGSTFLKTLNSGDETPGSVNYATLWSTCDAMINPDESAKLDGATNTSVGCKTHNAMNENSDNYAKVRDFIA</sequence>
<keyword evidence="1" id="KW-0732">Signal</keyword>
<feature type="chain" id="PRO_5024460502" evidence="1">
    <location>
        <begin position="28"/>
        <end position="222"/>
    </location>
</feature>
<protein>
    <submittedName>
        <fullName evidence="2">Triacylglycerol lipase</fullName>
    </submittedName>
</protein>
<dbReference type="AlphaFoldDB" id="A0A5R9EI40"/>
<gene>
    <name evidence="2" type="ORF">FEF34_35285</name>
</gene>
<reference evidence="2 3" key="1">
    <citation type="submission" date="2019-05" db="EMBL/GenBank/DDBJ databases">
        <title>Streptomyces marianii sp. nov., a novel marine actinomycete from southern coast of India.</title>
        <authorList>
            <person name="Iniyan A.M."/>
            <person name="Wink J."/>
            <person name="Ramprasad E."/>
            <person name="Ramana C.V."/>
            <person name="Bunk B."/>
            <person name="Sproer C."/>
            <person name="Joseph F.-J.R.S."/>
            <person name="Vincent S.G.P."/>
        </authorList>
    </citation>
    <scope>NUCLEOTIDE SEQUENCE [LARGE SCALE GENOMIC DNA]</scope>
    <source>
        <strain evidence="2 3">ICN19</strain>
    </source>
</reference>
<evidence type="ECO:0000313" key="2">
    <source>
        <dbReference type="EMBL" id="TLQ47513.1"/>
    </source>
</evidence>
<accession>A0A5R9EI40</accession>
<dbReference type="InterPro" id="IPR029058">
    <property type="entry name" value="AB_hydrolase_fold"/>
</dbReference>
<evidence type="ECO:0000313" key="3">
    <source>
        <dbReference type="Proteomes" id="UP000305921"/>
    </source>
</evidence>
<dbReference type="EMBL" id="VAWE01000001">
    <property type="protein sequence ID" value="TLQ47513.1"/>
    <property type="molecule type" value="Genomic_DNA"/>
</dbReference>
<dbReference type="SUPFAM" id="SSF53474">
    <property type="entry name" value="alpha/beta-Hydrolases"/>
    <property type="match status" value="1"/>
</dbReference>
<dbReference type="PANTHER" id="PTHR32015">
    <property type="entry name" value="FASTING INDUCED LIPASE"/>
    <property type="match status" value="1"/>
</dbReference>